<feature type="binding site" evidence="3">
    <location>
        <position position="296"/>
    </location>
    <ligand>
        <name>Mg(2+)</name>
        <dbReference type="ChEBI" id="CHEBI:18420"/>
    </ligand>
</feature>
<comment type="cofactor">
    <cofactor evidence="3">
        <name>Mg(2+)</name>
        <dbReference type="ChEBI" id="CHEBI:18420"/>
    </cofactor>
    <text evidence="3">Binds 1 Mg(2+) ion.</text>
</comment>
<dbReference type="EC" id="3.1.3.1" evidence="6"/>
<feature type="active site" description="Phosphoserine intermediate" evidence="2">
    <location>
        <position position="89"/>
    </location>
</feature>
<evidence type="ECO:0000313" key="7">
    <source>
        <dbReference type="Proteomes" id="UP000530564"/>
    </source>
</evidence>
<dbReference type="Proteomes" id="UP000530564">
    <property type="component" value="Unassembled WGS sequence"/>
</dbReference>
<feature type="binding site" evidence="3">
    <location>
        <position position="422"/>
    </location>
    <ligand>
        <name>Zn(2+)</name>
        <dbReference type="ChEBI" id="CHEBI:29105"/>
        <label>2</label>
    </ligand>
</feature>
<dbReference type="GO" id="GO:0046872">
    <property type="term" value="F:metal ion binding"/>
    <property type="evidence" value="ECO:0007669"/>
    <property type="project" value="UniProtKB-KW"/>
</dbReference>
<dbReference type="Gene3D" id="3.40.720.10">
    <property type="entry name" value="Alkaline Phosphatase, subunit A"/>
    <property type="match status" value="1"/>
</dbReference>
<comment type="similarity">
    <text evidence="4">Belongs to the alkaline phosphatase family.</text>
</comment>
<organism evidence="6 7">
    <name type="scientific">Phenylobacterium haematophilum</name>
    <dbReference type="NCBI Taxonomy" id="98513"/>
    <lineage>
        <taxon>Bacteria</taxon>
        <taxon>Pseudomonadati</taxon>
        <taxon>Pseudomonadota</taxon>
        <taxon>Alphaproteobacteria</taxon>
        <taxon>Caulobacterales</taxon>
        <taxon>Caulobacteraceae</taxon>
        <taxon>Phenylobacterium</taxon>
    </lineage>
</organism>
<dbReference type="PRINTS" id="PR00113">
    <property type="entry name" value="ALKPHPHTASE"/>
</dbReference>
<reference evidence="6 7" key="1">
    <citation type="submission" date="2020-08" db="EMBL/GenBank/DDBJ databases">
        <title>Genomic Encyclopedia of Type Strains, Phase IV (KMG-IV): sequencing the most valuable type-strain genomes for metagenomic binning, comparative biology and taxonomic classification.</title>
        <authorList>
            <person name="Goeker M."/>
        </authorList>
    </citation>
    <scope>NUCLEOTIDE SEQUENCE [LARGE SCALE GENOMIC DNA]</scope>
    <source>
        <strain evidence="6 7">DSM 21793</strain>
    </source>
</reference>
<keyword evidence="3" id="KW-0460">Magnesium</keyword>
<evidence type="ECO:0000256" key="2">
    <source>
        <dbReference type="PIRSR" id="PIRSR601952-1"/>
    </source>
</evidence>
<keyword evidence="5" id="KW-0732">Signal</keyword>
<proteinExistence type="inferred from homology"/>
<keyword evidence="6" id="KW-0378">Hydrolase</keyword>
<keyword evidence="1" id="KW-0597">Phosphoprotein</keyword>
<feature type="binding site" evidence="3">
    <location>
        <position position="39"/>
    </location>
    <ligand>
        <name>Mg(2+)</name>
        <dbReference type="ChEBI" id="CHEBI:18420"/>
    </ligand>
</feature>
<gene>
    <name evidence="6" type="ORF">GGQ61_000814</name>
</gene>
<keyword evidence="7" id="KW-1185">Reference proteome</keyword>
<evidence type="ECO:0000256" key="1">
    <source>
        <dbReference type="ARBA" id="ARBA00022553"/>
    </source>
</evidence>
<dbReference type="CDD" id="cd16012">
    <property type="entry name" value="ALP"/>
    <property type="match status" value="1"/>
</dbReference>
<protein>
    <submittedName>
        <fullName evidence="6">Alkaline phosphatase</fullName>
        <ecNumber evidence="6">3.1.3.1</ecNumber>
    </submittedName>
</protein>
<dbReference type="AlphaFoldDB" id="A0A839ZY80"/>
<evidence type="ECO:0000256" key="3">
    <source>
        <dbReference type="PIRSR" id="PIRSR601952-2"/>
    </source>
</evidence>
<dbReference type="InterPro" id="IPR017850">
    <property type="entry name" value="Alkaline_phosphatase_core_sf"/>
</dbReference>
<name>A0A839ZY80_9CAUL</name>
<feature type="binding site" evidence="3">
    <location>
        <position position="305"/>
    </location>
    <ligand>
        <name>Zn(2+)</name>
        <dbReference type="ChEBI" id="CHEBI:29105"/>
        <label>2</label>
    </ligand>
</feature>
<feature type="chain" id="PRO_5032358390" evidence="5">
    <location>
        <begin position="27"/>
        <end position="464"/>
    </location>
</feature>
<evidence type="ECO:0000256" key="4">
    <source>
        <dbReference type="RuleBase" id="RU003946"/>
    </source>
</evidence>
<sequence>MTLANMSGKLAAGLCALALAAGPAAGAERAKNVILFIGDGMGVSTLTAARIYEGQKRGVDGASNLLSFETFPDLALVRTYSADSLVTDSAAGASALLTGRRTLNGALGVTDKIKFADCASAKDQSAPTLAEQAKQAGLAVGVVTTAAITDATPASLYAHTPSRRWQSDADLPPEAVEAGCVDIARQMLDVPKANRFDVMLGGGQANFVAEDGKRMDGRDLTDEWRTAGGLYVQTATELAAAPKSGAPLLGLFAPNNMMRDTARQATGTDAPTLTQMTTQAIERLAENEKGYFLMVEGALIDKAHHISLAGEALNETVEFSKAIAAAAAMTDPKDTLIIVTADHSHGLTINGGARDTSILGVLQGNDDDPPVALDGRTVPILMYASGPGAPAAGEPRAVPTRTDVDDPDRLTYAAVPLLSAAHTGEDVAAYARGPGASKIRGLMDQPGVNRVMKEALGLESGPRL</sequence>
<dbReference type="Pfam" id="PF00245">
    <property type="entry name" value="Alk_phosphatase"/>
    <property type="match status" value="1"/>
</dbReference>
<dbReference type="RefSeq" id="WP_183769983.1">
    <property type="nucleotide sequence ID" value="NZ_JACIDK010000001.1"/>
</dbReference>
<feature type="binding site" evidence="3">
    <location>
        <position position="39"/>
    </location>
    <ligand>
        <name>Zn(2+)</name>
        <dbReference type="ChEBI" id="CHEBI:29105"/>
        <label>2</label>
    </ligand>
</feature>
<comment type="caution">
    <text evidence="6">The sequence shown here is derived from an EMBL/GenBank/DDBJ whole genome shotgun (WGS) entry which is preliminary data.</text>
</comment>
<dbReference type="SUPFAM" id="SSF53649">
    <property type="entry name" value="Alkaline phosphatase-like"/>
    <property type="match status" value="1"/>
</dbReference>
<feature type="binding site" evidence="3">
    <location>
        <position position="301"/>
    </location>
    <ligand>
        <name>Zn(2+)</name>
        <dbReference type="ChEBI" id="CHEBI:29105"/>
        <label>2</label>
    </ligand>
</feature>
<feature type="binding site" evidence="3">
    <location>
        <position position="152"/>
    </location>
    <ligand>
        <name>Mg(2+)</name>
        <dbReference type="ChEBI" id="CHEBI:18420"/>
    </ligand>
</feature>
<feature type="binding site" evidence="3">
    <location>
        <position position="342"/>
    </location>
    <ligand>
        <name>Zn(2+)</name>
        <dbReference type="ChEBI" id="CHEBI:29105"/>
        <label>2</label>
    </ligand>
</feature>
<evidence type="ECO:0000256" key="5">
    <source>
        <dbReference type="SAM" id="SignalP"/>
    </source>
</evidence>
<comment type="cofactor">
    <cofactor evidence="3">
        <name>Zn(2+)</name>
        <dbReference type="ChEBI" id="CHEBI:29105"/>
    </cofactor>
    <text evidence="3">Binds 2 Zn(2+) ions.</text>
</comment>
<keyword evidence="3" id="KW-0862">Zinc</keyword>
<dbReference type="PANTHER" id="PTHR11596">
    <property type="entry name" value="ALKALINE PHOSPHATASE"/>
    <property type="match status" value="1"/>
</dbReference>
<dbReference type="PANTHER" id="PTHR11596:SF5">
    <property type="entry name" value="ALKALINE PHOSPHATASE"/>
    <property type="match status" value="1"/>
</dbReference>
<dbReference type="SMART" id="SM00098">
    <property type="entry name" value="alkPPc"/>
    <property type="match status" value="1"/>
</dbReference>
<dbReference type="InterPro" id="IPR001952">
    <property type="entry name" value="Alkaline_phosphatase"/>
</dbReference>
<feature type="signal peptide" evidence="5">
    <location>
        <begin position="1"/>
        <end position="26"/>
    </location>
</feature>
<feature type="binding site" evidence="3">
    <location>
        <position position="343"/>
    </location>
    <ligand>
        <name>Zn(2+)</name>
        <dbReference type="ChEBI" id="CHEBI:29105"/>
        <label>2</label>
    </ligand>
</feature>
<keyword evidence="3" id="KW-0479">Metal-binding</keyword>
<evidence type="ECO:0000313" key="6">
    <source>
        <dbReference type="EMBL" id="MBB3890117.1"/>
    </source>
</evidence>
<dbReference type="EMBL" id="JACIDK010000001">
    <property type="protein sequence ID" value="MBB3890117.1"/>
    <property type="molecule type" value="Genomic_DNA"/>
</dbReference>
<dbReference type="GO" id="GO:0004035">
    <property type="term" value="F:alkaline phosphatase activity"/>
    <property type="evidence" value="ECO:0007669"/>
    <property type="project" value="UniProtKB-EC"/>
</dbReference>
<feature type="binding site" evidence="3">
    <location>
        <position position="150"/>
    </location>
    <ligand>
        <name>Mg(2+)</name>
        <dbReference type="ChEBI" id="CHEBI:18420"/>
    </ligand>
</feature>
<accession>A0A839ZY80</accession>